<dbReference type="GO" id="GO:0103011">
    <property type="term" value="F:mannosylfructose-phosphate synthase activity"/>
    <property type="evidence" value="ECO:0007669"/>
    <property type="project" value="UniProtKB-EC"/>
</dbReference>
<name>A0ABX2CWH4_9CYAN</name>
<dbReference type="Pfam" id="PF00534">
    <property type="entry name" value="Glycos_transf_1"/>
    <property type="match status" value="1"/>
</dbReference>
<proteinExistence type="predicted"/>
<accession>A0ABX2CWH4</accession>
<evidence type="ECO:0000259" key="2">
    <source>
        <dbReference type="Pfam" id="PF00534"/>
    </source>
</evidence>
<keyword evidence="4" id="KW-1185">Reference proteome</keyword>
<dbReference type="InterPro" id="IPR001296">
    <property type="entry name" value="Glyco_trans_1"/>
</dbReference>
<keyword evidence="3" id="KW-0328">Glycosyltransferase</keyword>
<dbReference type="EC" id="2.4.1.246" evidence="3"/>
<evidence type="ECO:0000313" key="4">
    <source>
        <dbReference type="Proteomes" id="UP000702425"/>
    </source>
</evidence>
<gene>
    <name evidence="3" type="primary">mfpsA_2</name>
    <name evidence="3" type="ORF">E5S67_02412</name>
</gene>
<organism evidence="3 4">
    <name type="scientific">Microcoleus asticus IPMA8</name>
    <dbReference type="NCBI Taxonomy" id="2563858"/>
    <lineage>
        <taxon>Bacteria</taxon>
        <taxon>Bacillati</taxon>
        <taxon>Cyanobacteriota</taxon>
        <taxon>Cyanophyceae</taxon>
        <taxon>Oscillatoriophycideae</taxon>
        <taxon>Oscillatoriales</taxon>
        <taxon>Microcoleaceae</taxon>
        <taxon>Microcoleus</taxon>
        <taxon>Microcoleus asticus</taxon>
    </lineage>
</organism>
<evidence type="ECO:0000313" key="3">
    <source>
        <dbReference type="EMBL" id="NQE34684.1"/>
    </source>
</evidence>
<keyword evidence="1 3" id="KW-0808">Transferase</keyword>
<dbReference type="PANTHER" id="PTHR46401">
    <property type="entry name" value="GLYCOSYLTRANSFERASE WBBK-RELATED"/>
    <property type="match status" value="1"/>
</dbReference>
<protein>
    <submittedName>
        <fullName evidence="3">Mannosylfructose-phosphate synthase</fullName>
        <ecNumber evidence="3">2.4.1.246</ecNumber>
    </submittedName>
</protein>
<dbReference type="EMBL" id="SRRZ01000037">
    <property type="protein sequence ID" value="NQE34684.1"/>
    <property type="molecule type" value="Genomic_DNA"/>
</dbReference>
<reference evidence="3 4" key="1">
    <citation type="journal article" date="2020" name="Sci. Rep.">
        <title>A novel cyanobacterial geosmin producer, revising GeoA distribution and dispersion patterns in Bacteria.</title>
        <authorList>
            <person name="Churro C."/>
            <person name="Semedo-Aguiar A.P."/>
            <person name="Silva A.D."/>
            <person name="Pereira-Leal J.B."/>
            <person name="Leite R.B."/>
        </authorList>
    </citation>
    <scope>NUCLEOTIDE SEQUENCE [LARGE SCALE GENOMIC DNA]</scope>
    <source>
        <strain evidence="3 4">IPMA8</strain>
    </source>
</reference>
<sequence>MSDLQDTFIFNGQRLQYNRLKHNNFPSSERAVEIPIACNFLARLKDKSRLLEVGNVLKHYEQLIERDLAEIQARRIIDKYEIADGVENVDLMDLSPSEKYSAIISISTVEHIGQGAEPNETYGEKLEKCDREGPLKAIAKIYDLLADGGEALITVPFGKLLERGWFIQFDLDYLNLLFKKYNIPQTAINPSFLKLVQAYYRPTHCSVWVQANPLELSNVEYDSPFGFANAIAVLEITKVPSNISNFTLESLPQKPEKLLMTSRLCVYKDFQTDYYQRWISQMREPFTPRRKQWEFVAIVQALQERNFLGKGKKGLGFAVGNEPLPSLFAALGCEITATDQSIDSLSAKQWGETDQLCKGKQALNVKGICPPEQFDRLVEFREVDMNYIPEDLKLGQFDFIWSSCAFEHIGSIEKGLQFVQKSLACLKSGGIALHTTEYNCTSNTGTLDLPHLVFYRRQDIDRLIEELEKQGHWVEPVNYDMGNQEPDLKIAKPPYTEPHLKLEMGGYVATSLLLIIHKDFHKKSETFKFSAVGSQKTEKPLKILYDISVLGYGHHVTRSRTGVARVIENIALGLLTSTELELSFCATHSIGAVHNTLDYLESQPIFKDIPFVHPSFIYQLRTKLIELYRMLENQSKVLINNGSESEALSLIESLKNPLVQAMNLTANHNSLDPNILSETDIFHSTFYHIPDQVRQIKNLKKVTTIYDLIPIVLSDLFVGKNDGDYQRMVMSLQSLTPEDSVICISQATRNDLLNHVKNLDPAKVSVSYLAANPDIFYPCYDTNKIAAIRKKYSIPDAQYILGVSTIEPRKNIQHAIRCFAKVVQQQGIKDLYLVLVGALGWDYEQILAEISQSSLSKDRVIMTGYVADEDLAAVYSGALAFVYPSLYEGFGLPPLEAMQCGVPVITSNTSSLPEVVGDAGITIHPQDADGLCHNMLKIYNSPSLRNEMSLKSLKQAQKFSWDRCIQETIAAYKIALSS</sequence>
<comment type="caution">
    <text evidence="3">The sequence shown here is derived from an EMBL/GenBank/DDBJ whole genome shotgun (WGS) entry which is preliminary data.</text>
</comment>
<dbReference type="RefSeq" id="WP_216670381.1">
    <property type="nucleotide sequence ID" value="NZ_CAWPPK010000249.1"/>
</dbReference>
<feature type="domain" description="Glycosyl transferase family 1" evidence="2">
    <location>
        <begin position="787"/>
        <end position="949"/>
    </location>
</feature>
<evidence type="ECO:0000256" key="1">
    <source>
        <dbReference type="ARBA" id="ARBA00022679"/>
    </source>
</evidence>
<dbReference type="PANTHER" id="PTHR46401:SF2">
    <property type="entry name" value="GLYCOSYLTRANSFERASE WBBK-RELATED"/>
    <property type="match status" value="1"/>
</dbReference>
<dbReference type="CDD" id="cd03809">
    <property type="entry name" value="GT4_MtfB-like"/>
    <property type="match status" value="1"/>
</dbReference>
<dbReference type="Proteomes" id="UP000702425">
    <property type="component" value="Unassembled WGS sequence"/>
</dbReference>